<keyword evidence="4" id="KW-1185">Reference proteome</keyword>
<dbReference type="AlphaFoldDB" id="A0AAP0D670"/>
<organism evidence="3 4">
    <name type="scientific">Deinandra increscens subsp. villosa</name>
    <dbReference type="NCBI Taxonomy" id="3103831"/>
    <lineage>
        <taxon>Eukaryota</taxon>
        <taxon>Viridiplantae</taxon>
        <taxon>Streptophyta</taxon>
        <taxon>Embryophyta</taxon>
        <taxon>Tracheophyta</taxon>
        <taxon>Spermatophyta</taxon>
        <taxon>Magnoliopsida</taxon>
        <taxon>eudicotyledons</taxon>
        <taxon>Gunneridae</taxon>
        <taxon>Pentapetalae</taxon>
        <taxon>asterids</taxon>
        <taxon>campanulids</taxon>
        <taxon>Asterales</taxon>
        <taxon>Asteraceae</taxon>
        <taxon>Asteroideae</taxon>
        <taxon>Heliantheae alliance</taxon>
        <taxon>Madieae</taxon>
        <taxon>Madiinae</taxon>
        <taxon>Deinandra</taxon>
    </lineage>
</organism>
<protein>
    <recommendedName>
        <fullName evidence="2">RRM domain-containing protein</fullName>
    </recommendedName>
</protein>
<evidence type="ECO:0000256" key="1">
    <source>
        <dbReference type="PROSITE-ProRule" id="PRU00176"/>
    </source>
</evidence>
<comment type="caution">
    <text evidence="3">The sequence shown here is derived from an EMBL/GenBank/DDBJ whole genome shotgun (WGS) entry which is preliminary data.</text>
</comment>
<evidence type="ECO:0000313" key="3">
    <source>
        <dbReference type="EMBL" id="KAK9069341.1"/>
    </source>
</evidence>
<dbReference type="InterPro" id="IPR000504">
    <property type="entry name" value="RRM_dom"/>
</dbReference>
<dbReference type="Proteomes" id="UP001408789">
    <property type="component" value="Unassembled WGS sequence"/>
</dbReference>
<dbReference type="SUPFAM" id="SSF52402">
    <property type="entry name" value="Adenine nucleotide alpha hydrolases-like"/>
    <property type="match status" value="1"/>
</dbReference>
<gene>
    <name evidence="3" type="ORF">SSX86_011243</name>
</gene>
<dbReference type="GO" id="GO:0003723">
    <property type="term" value="F:RNA binding"/>
    <property type="evidence" value="ECO:0007669"/>
    <property type="project" value="UniProtKB-UniRule"/>
</dbReference>
<dbReference type="PROSITE" id="PS50102">
    <property type="entry name" value="RRM"/>
    <property type="match status" value="1"/>
</dbReference>
<dbReference type="InterPro" id="IPR006016">
    <property type="entry name" value="UspA"/>
</dbReference>
<dbReference type="PANTHER" id="PTHR47583:SF1">
    <property type="entry name" value="ADENINE NUCLEOTIDE ALPHA HYDROLASES-LIKE SUPERFAMILY PROTEIN"/>
    <property type="match status" value="1"/>
</dbReference>
<reference evidence="3 4" key="1">
    <citation type="submission" date="2024-04" db="EMBL/GenBank/DDBJ databases">
        <title>The reference genome of an endangered Asteraceae, Deinandra increscens subsp. villosa, native to the Central Coast of California.</title>
        <authorList>
            <person name="Guilliams M."/>
            <person name="Hasenstab-Lehman K."/>
            <person name="Meyer R."/>
            <person name="Mcevoy S."/>
        </authorList>
    </citation>
    <scope>NUCLEOTIDE SEQUENCE [LARGE SCALE GENOMIC DNA]</scope>
    <source>
        <tissue evidence="3">Leaf</tissue>
    </source>
</reference>
<dbReference type="Gene3D" id="3.40.50.620">
    <property type="entry name" value="HUPs"/>
    <property type="match status" value="1"/>
</dbReference>
<dbReference type="CDD" id="cd23659">
    <property type="entry name" value="USP_At3g01520-like"/>
    <property type="match status" value="1"/>
</dbReference>
<sequence>MATISSSILSSTTYLHRLPNSKSLKPQLPVSSKSNPNLPQTHIRFQFSPLISNPRQPTRLFCVAEETPATVTVDPSSEAARRLYVGNIPRTTTNDELQKVFEEHGAIEKVEVKTVARIVEGDVGKAICKEAERVKPAAVVMGTRGRSLIKSVLKGSVSEYCFHNCKSAPVIIVPDIEAGEESVISLEKR</sequence>
<dbReference type="InterPro" id="IPR014729">
    <property type="entry name" value="Rossmann-like_a/b/a_fold"/>
</dbReference>
<feature type="domain" description="RRM" evidence="2">
    <location>
        <begin position="81"/>
        <end position="112"/>
    </location>
</feature>
<dbReference type="Pfam" id="PF00582">
    <property type="entry name" value="Usp"/>
    <property type="match status" value="1"/>
</dbReference>
<dbReference type="EMBL" id="JBCNJP010000013">
    <property type="protein sequence ID" value="KAK9069341.1"/>
    <property type="molecule type" value="Genomic_DNA"/>
</dbReference>
<evidence type="ECO:0000313" key="4">
    <source>
        <dbReference type="Proteomes" id="UP001408789"/>
    </source>
</evidence>
<keyword evidence="1" id="KW-0694">RNA-binding</keyword>
<evidence type="ECO:0000259" key="2">
    <source>
        <dbReference type="PROSITE" id="PS50102"/>
    </source>
</evidence>
<name>A0AAP0D670_9ASTR</name>
<accession>A0AAP0D670</accession>
<proteinExistence type="predicted"/>
<dbReference type="PANTHER" id="PTHR47583">
    <property type="entry name" value="ADENINE NUCLEOTIDE ALPHA HYDROLASES-LIKE SUPERFAMILY PROTEIN"/>
    <property type="match status" value="1"/>
</dbReference>